<reference evidence="6 7" key="1">
    <citation type="submission" date="2019-03" db="EMBL/GenBank/DDBJ databases">
        <title>Freshwater and sediment microbial communities from various areas in North America, analyzing microbe dynamics in response to fracking.</title>
        <authorList>
            <person name="Lamendella R."/>
        </authorList>
    </citation>
    <scope>NUCLEOTIDE SEQUENCE [LARGE SCALE GENOMIC DNA]</scope>
    <source>
        <strain evidence="6 7">18_TX</strain>
    </source>
</reference>
<comment type="caution">
    <text evidence="6">The sequence shown here is derived from an EMBL/GenBank/DDBJ whole genome shotgun (WGS) entry which is preliminary data.</text>
</comment>
<proteinExistence type="predicted"/>
<dbReference type="EMBL" id="SNXI01000015">
    <property type="protein sequence ID" value="TDP30738.1"/>
    <property type="molecule type" value="Genomic_DNA"/>
</dbReference>
<evidence type="ECO:0000256" key="3">
    <source>
        <dbReference type="ARBA" id="ARBA00022989"/>
    </source>
</evidence>
<feature type="transmembrane region" description="Helical" evidence="5">
    <location>
        <begin position="86"/>
        <end position="105"/>
    </location>
</feature>
<sequence length="123" mass="13742">MNSDPLYQSNPLEDTATYTMLMHLSQFAAYVVPFIGWCAPIIMWAIKREQAIVDQHGKIIFNWMLSAIIYSVGLLVLTMLVPFLTIPLLVLLALASIVFIILAAVNAKNGQANQYPLAIPFFK</sequence>
<evidence type="ECO:0000313" key="7">
    <source>
        <dbReference type="Proteomes" id="UP000295531"/>
    </source>
</evidence>
<dbReference type="Proteomes" id="UP000295531">
    <property type="component" value="Unassembled WGS sequence"/>
</dbReference>
<feature type="transmembrane region" description="Helical" evidence="5">
    <location>
        <begin position="27"/>
        <end position="47"/>
    </location>
</feature>
<evidence type="ECO:0000256" key="2">
    <source>
        <dbReference type="ARBA" id="ARBA00022692"/>
    </source>
</evidence>
<keyword evidence="2 5" id="KW-0812">Transmembrane</keyword>
<gene>
    <name evidence="6" type="ORF">DEU29_11521</name>
</gene>
<dbReference type="AlphaFoldDB" id="A0A4R6NZH0"/>
<evidence type="ECO:0000256" key="1">
    <source>
        <dbReference type="ARBA" id="ARBA00004141"/>
    </source>
</evidence>
<keyword evidence="4 5" id="KW-0472">Membrane</keyword>
<comment type="subcellular location">
    <subcellularLocation>
        <location evidence="1">Membrane</location>
        <topology evidence="1">Multi-pass membrane protein</topology>
    </subcellularLocation>
</comment>
<dbReference type="RefSeq" id="WP_133540292.1">
    <property type="nucleotide sequence ID" value="NZ_SNXI01000015.1"/>
</dbReference>
<keyword evidence="7" id="KW-1185">Reference proteome</keyword>
<feature type="transmembrane region" description="Helical" evidence="5">
    <location>
        <begin position="59"/>
        <end position="80"/>
    </location>
</feature>
<protein>
    <recommendedName>
        <fullName evidence="8">Tic20 family protein</fullName>
    </recommendedName>
</protein>
<keyword evidence="3 5" id="KW-1133">Transmembrane helix</keyword>
<evidence type="ECO:0008006" key="8">
    <source>
        <dbReference type="Google" id="ProtNLM"/>
    </source>
</evidence>
<evidence type="ECO:0000313" key="6">
    <source>
        <dbReference type="EMBL" id="TDP30738.1"/>
    </source>
</evidence>
<name>A0A4R6NZH0_9GAMM</name>
<evidence type="ECO:0000256" key="5">
    <source>
        <dbReference type="SAM" id="Phobius"/>
    </source>
</evidence>
<dbReference type="Pfam" id="PF09685">
    <property type="entry name" value="MamF_MmsF"/>
    <property type="match status" value="1"/>
</dbReference>
<organism evidence="6 7">
    <name type="scientific">Idiomarina aquatica</name>
    <dbReference type="NCBI Taxonomy" id="1327752"/>
    <lineage>
        <taxon>Bacteria</taxon>
        <taxon>Pseudomonadati</taxon>
        <taxon>Pseudomonadota</taxon>
        <taxon>Gammaproteobacteria</taxon>
        <taxon>Alteromonadales</taxon>
        <taxon>Idiomarinaceae</taxon>
        <taxon>Idiomarina</taxon>
    </lineage>
</organism>
<dbReference type="OrthoDB" id="9808930at2"/>
<dbReference type="InterPro" id="IPR019109">
    <property type="entry name" value="MamF_MmsF"/>
</dbReference>
<accession>A0A4R6NZH0</accession>
<evidence type="ECO:0000256" key="4">
    <source>
        <dbReference type="ARBA" id="ARBA00023136"/>
    </source>
</evidence>